<sequence>MSFAVLGYIAFGVVIFACFFLAVMCHHWSAVRKKKLEEEAAANNRTTNISNGHNQFNTNSGENPSGPTASRPIWTTQISVDSVQSYVHNTLPRIEERYPRREIRRQSDVDILFGHATIFGFVNNERIEIRDNDSHHSGSDTSHKDGTISKDGLPTYHEATKLSQINKDKEEN</sequence>
<name>A0A336ME52_CULSO</name>
<reference evidence="3" key="1">
    <citation type="submission" date="2018-07" db="EMBL/GenBank/DDBJ databases">
        <authorList>
            <person name="Quirk P.G."/>
            <person name="Krulwich T.A."/>
        </authorList>
    </citation>
    <scope>NUCLEOTIDE SEQUENCE</scope>
</reference>
<keyword evidence="2" id="KW-1133">Transmembrane helix</keyword>
<dbReference type="AlphaFoldDB" id="A0A336ME52"/>
<evidence type="ECO:0000313" key="3">
    <source>
        <dbReference type="EMBL" id="SSX27209.1"/>
    </source>
</evidence>
<feature type="region of interest" description="Disordered" evidence="1">
    <location>
        <begin position="131"/>
        <end position="172"/>
    </location>
</feature>
<dbReference type="EMBL" id="UFQT01000784">
    <property type="protein sequence ID" value="SSX27209.1"/>
    <property type="molecule type" value="Genomic_DNA"/>
</dbReference>
<feature type="region of interest" description="Disordered" evidence="1">
    <location>
        <begin position="43"/>
        <end position="72"/>
    </location>
</feature>
<keyword evidence="2" id="KW-0472">Membrane</keyword>
<organism evidence="3">
    <name type="scientific">Culicoides sonorensis</name>
    <name type="common">Biting midge</name>
    <dbReference type="NCBI Taxonomy" id="179676"/>
    <lineage>
        <taxon>Eukaryota</taxon>
        <taxon>Metazoa</taxon>
        <taxon>Ecdysozoa</taxon>
        <taxon>Arthropoda</taxon>
        <taxon>Hexapoda</taxon>
        <taxon>Insecta</taxon>
        <taxon>Pterygota</taxon>
        <taxon>Neoptera</taxon>
        <taxon>Endopterygota</taxon>
        <taxon>Diptera</taxon>
        <taxon>Nematocera</taxon>
        <taxon>Chironomoidea</taxon>
        <taxon>Ceratopogonidae</taxon>
        <taxon>Ceratopogoninae</taxon>
        <taxon>Culicoides</taxon>
        <taxon>Monoculicoides</taxon>
    </lineage>
</organism>
<proteinExistence type="predicted"/>
<dbReference type="VEuPathDB" id="VectorBase:CSON014271"/>
<keyword evidence="2" id="KW-0812">Transmembrane</keyword>
<feature type="compositionally biased region" description="Basic and acidic residues" evidence="1">
    <location>
        <begin position="131"/>
        <end position="148"/>
    </location>
</feature>
<feature type="transmembrane region" description="Helical" evidence="2">
    <location>
        <begin position="6"/>
        <end position="25"/>
    </location>
</feature>
<evidence type="ECO:0000256" key="2">
    <source>
        <dbReference type="SAM" id="Phobius"/>
    </source>
</evidence>
<evidence type="ECO:0000256" key="1">
    <source>
        <dbReference type="SAM" id="MobiDB-lite"/>
    </source>
</evidence>
<protein>
    <submittedName>
        <fullName evidence="3">CSON014271 protein</fullName>
    </submittedName>
</protein>
<gene>
    <name evidence="3" type="primary">CSON014271</name>
</gene>
<accession>A0A336ME52</accession>